<dbReference type="InterPro" id="IPR015943">
    <property type="entry name" value="WD40/YVTN_repeat-like_dom_sf"/>
</dbReference>
<evidence type="ECO:0000256" key="1">
    <source>
        <dbReference type="SAM" id="SignalP"/>
    </source>
</evidence>
<gene>
    <name evidence="3" type="ORF">SAMN05421753_101405</name>
</gene>
<dbReference type="InterPro" id="IPR002372">
    <property type="entry name" value="PQQ_rpt_dom"/>
</dbReference>
<evidence type="ECO:0000313" key="3">
    <source>
        <dbReference type="EMBL" id="SFH60532.1"/>
    </source>
</evidence>
<dbReference type="InterPro" id="IPR018391">
    <property type="entry name" value="PQQ_b-propeller_rpt"/>
</dbReference>
<dbReference type="PANTHER" id="PTHR34512">
    <property type="entry name" value="CELL SURFACE PROTEIN"/>
    <property type="match status" value="1"/>
</dbReference>
<evidence type="ECO:0000313" key="4">
    <source>
        <dbReference type="Proteomes" id="UP000199518"/>
    </source>
</evidence>
<proteinExistence type="predicted"/>
<dbReference type="STRING" id="1576369.SAMN05421753_101405"/>
<organism evidence="3 4">
    <name type="scientific">Planctomicrobium piriforme</name>
    <dbReference type="NCBI Taxonomy" id="1576369"/>
    <lineage>
        <taxon>Bacteria</taxon>
        <taxon>Pseudomonadati</taxon>
        <taxon>Planctomycetota</taxon>
        <taxon>Planctomycetia</taxon>
        <taxon>Planctomycetales</taxon>
        <taxon>Planctomycetaceae</taxon>
        <taxon>Planctomicrobium</taxon>
    </lineage>
</organism>
<dbReference type="Pfam" id="PF13360">
    <property type="entry name" value="PQQ_2"/>
    <property type="match status" value="2"/>
</dbReference>
<accession>A0A1I3BE11</accession>
<dbReference type="SUPFAM" id="SSF50998">
    <property type="entry name" value="Quinoprotein alcohol dehydrogenase-like"/>
    <property type="match status" value="1"/>
</dbReference>
<feature type="domain" description="Pyrrolo-quinoline quinone repeat" evidence="2">
    <location>
        <begin position="170"/>
        <end position="328"/>
    </location>
</feature>
<evidence type="ECO:0000259" key="2">
    <source>
        <dbReference type="Pfam" id="PF13360"/>
    </source>
</evidence>
<feature type="chain" id="PRO_5011664382" description="Pyrrolo-quinoline quinone repeat domain-containing protein" evidence="1">
    <location>
        <begin position="20"/>
        <end position="414"/>
    </location>
</feature>
<feature type="domain" description="Pyrrolo-quinoline quinone repeat" evidence="2">
    <location>
        <begin position="49"/>
        <end position="149"/>
    </location>
</feature>
<name>A0A1I3BE11_9PLAN</name>
<sequence>MLRLLSLLVCLFIAARLQAEDWPVWRGPTGNNIAAPGQNLPEKFGEKENVVWKIRVPGRGHSSPIVVGNRIFLTTADEKKQVQSVVAFDRTTGKQQWKTDINQGGFPDVHKANTHASPTIACNGETLYALFHNHDRLQLAALSLDGKKQGDVNAGAFKPQQYQFGCGLSPLLYKSLVIVPLEYEQGDMAAFEQKSGKEAWRVPRKQITFSSAIVAPLAGRDQLLLSGQGNVQAYDPTTGAQLWSVPGATAATCGTVAWEGDMIFASGGYPDADTVGIRVSGTPEVLWHVKEKCYEQSLLAHNGYVYGVNEAGIAFCWRGSDGNEMWKTRLCGPTSASPVLADGVIYQADERGKFIAFRETPEKFEKIFETRIGDEIYATPTICNGRMYLRTADGSGDERRETLYCFGKGTAASP</sequence>
<reference evidence="4" key="1">
    <citation type="submission" date="2016-10" db="EMBL/GenBank/DDBJ databases">
        <authorList>
            <person name="Varghese N."/>
            <person name="Submissions S."/>
        </authorList>
    </citation>
    <scope>NUCLEOTIDE SEQUENCE [LARGE SCALE GENOMIC DNA]</scope>
    <source>
        <strain evidence="4">DSM 26348</strain>
    </source>
</reference>
<dbReference type="AlphaFoldDB" id="A0A1I3BE11"/>
<dbReference type="OrthoDB" id="244732at2"/>
<dbReference type="Proteomes" id="UP000199518">
    <property type="component" value="Unassembled WGS sequence"/>
</dbReference>
<dbReference type="Gene3D" id="2.130.10.10">
    <property type="entry name" value="YVTN repeat-like/Quinoprotein amine dehydrogenase"/>
    <property type="match status" value="2"/>
</dbReference>
<dbReference type="InterPro" id="IPR011047">
    <property type="entry name" value="Quinoprotein_ADH-like_sf"/>
</dbReference>
<protein>
    <recommendedName>
        <fullName evidence="2">Pyrrolo-quinoline quinone repeat domain-containing protein</fullName>
    </recommendedName>
</protein>
<keyword evidence="1" id="KW-0732">Signal</keyword>
<feature type="signal peptide" evidence="1">
    <location>
        <begin position="1"/>
        <end position="19"/>
    </location>
</feature>
<dbReference type="SMART" id="SM00564">
    <property type="entry name" value="PQQ"/>
    <property type="match status" value="2"/>
</dbReference>
<dbReference type="PANTHER" id="PTHR34512:SF30">
    <property type="entry name" value="OUTER MEMBRANE PROTEIN ASSEMBLY FACTOR BAMB"/>
    <property type="match status" value="1"/>
</dbReference>
<dbReference type="EMBL" id="FOQD01000001">
    <property type="protein sequence ID" value="SFH60532.1"/>
    <property type="molecule type" value="Genomic_DNA"/>
</dbReference>
<keyword evidence="4" id="KW-1185">Reference proteome</keyword>
<dbReference type="RefSeq" id="WP_092047457.1">
    <property type="nucleotide sequence ID" value="NZ_FOQD01000001.1"/>
</dbReference>